<dbReference type="PANTHER" id="PTHR13483">
    <property type="entry name" value="BOX C_D SNORNA PROTEIN 1-RELATED"/>
    <property type="match status" value="1"/>
</dbReference>
<dbReference type="GO" id="GO:0005737">
    <property type="term" value="C:cytoplasm"/>
    <property type="evidence" value="ECO:0007669"/>
    <property type="project" value="UniProtKB-SubCell"/>
</dbReference>
<evidence type="ECO:0000256" key="5">
    <source>
        <dbReference type="ARBA" id="ARBA00022553"/>
    </source>
</evidence>
<dbReference type="InterPro" id="IPR048371">
    <property type="entry name" value="ZNHIT3_C"/>
</dbReference>
<comment type="subcellular location">
    <subcellularLocation>
        <location evidence="2">Cytoplasm</location>
    </subcellularLocation>
    <subcellularLocation>
        <location evidence="1">Nucleus</location>
    </subcellularLocation>
</comment>
<evidence type="ECO:0000256" key="6">
    <source>
        <dbReference type="ARBA" id="ARBA00022723"/>
    </source>
</evidence>
<evidence type="ECO:0000256" key="7">
    <source>
        <dbReference type="ARBA" id="ARBA00022771"/>
    </source>
</evidence>
<dbReference type="InterPro" id="IPR051639">
    <property type="entry name" value="BCD1"/>
</dbReference>
<dbReference type="OrthoDB" id="18412at2759"/>
<keyword evidence="5" id="KW-0597">Phosphoprotein</keyword>
<comment type="subunit">
    <text evidence="10">Thyroid receptor interacting proteins (TRIPs) specifically interact with the ligand binding domain of the thyroid receptor (TR). Requires the presence of thyroid hormone for its interaction. Interacts with NUFIP1. Interacts (via HIT-type zinc finger) with the RUVBL1/RUVBL2 complex in the presence of ADP.</text>
</comment>
<name>A0A8H7PDC8_MORIS</name>
<feature type="compositionally biased region" description="Polar residues" evidence="12">
    <location>
        <begin position="40"/>
        <end position="53"/>
    </location>
</feature>
<evidence type="ECO:0000256" key="8">
    <source>
        <dbReference type="ARBA" id="ARBA00022833"/>
    </source>
</evidence>
<dbReference type="GO" id="GO:0048254">
    <property type="term" value="P:snoRNA localization"/>
    <property type="evidence" value="ECO:0007669"/>
    <property type="project" value="TreeGrafter"/>
</dbReference>
<feature type="compositionally biased region" description="Basic and acidic residues" evidence="12">
    <location>
        <begin position="57"/>
        <end position="67"/>
    </location>
</feature>
<dbReference type="AlphaFoldDB" id="A0A8H7PDC8"/>
<feature type="domain" description="HIT-type" evidence="13">
    <location>
        <begin position="6"/>
        <end position="39"/>
    </location>
</feature>
<dbReference type="InterPro" id="IPR007529">
    <property type="entry name" value="Znf_HIT"/>
</dbReference>
<evidence type="ECO:0000256" key="3">
    <source>
        <dbReference type="ARBA" id="ARBA00021568"/>
    </source>
</evidence>
<dbReference type="EMBL" id="JAEPQZ010000019">
    <property type="protein sequence ID" value="KAG2171812.1"/>
    <property type="molecule type" value="Genomic_DNA"/>
</dbReference>
<keyword evidence="8" id="KW-0862">Zinc</keyword>
<gene>
    <name evidence="14" type="ORF">INT43_008192</name>
</gene>
<comment type="caution">
    <text evidence="14">The sequence shown here is derived from an EMBL/GenBank/DDBJ whole genome shotgun (WGS) entry which is preliminary data.</text>
</comment>
<evidence type="ECO:0000256" key="1">
    <source>
        <dbReference type="ARBA" id="ARBA00004123"/>
    </source>
</evidence>
<keyword evidence="7 11" id="KW-0863">Zinc-finger</keyword>
<evidence type="ECO:0000256" key="10">
    <source>
        <dbReference type="ARBA" id="ARBA00046946"/>
    </source>
</evidence>
<dbReference type="Gene3D" id="3.30.60.190">
    <property type="match status" value="1"/>
</dbReference>
<dbReference type="CDD" id="cd23024">
    <property type="entry name" value="zf-HIT_ZNHIT2-3"/>
    <property type="match status" value="1"/>
</dbReference>
<evidence type="ECO:0000256" key="4">
    <source>
        <dbReference type="ARBA" id="ARBA00022490"/>
    </source>
</evidence>
<protein>
    <recommendedName>
        <fullName evidence="3">Zinc finger HIT domain-containing protein 3</fullName>
    </recommendedName>
</protein>
<dbReference type="GO" id="GO:0008270">
    <property type="term" value="F:zinc ion binding"/>
    <property type="evidence" value="ECO:0007669"/>
    <property type="project" value="UniProtKB-UniRule"/>
</dbReference>
<evidence type="ECO:0000313" key="15">
    <source>
        <dbReference type="Proteomes" id="UP000654370"/>
    </source>
</evidence>
<dbReference type="PROSITE" id="PS51083">
    <property type="entry name" value="ZF_HIT"/>
    <property type="match status" value="1"/>
</dbReference>
<organism evidence="14 15">
    <name type="scientific">Mortierella isabellina</name>
    <name type="common">Filamentous fungus</name>
    <name type="synonym">Umbelopsis isabellina</name>
    <dbReference type="NCBI Taxonomy" id="91625"/>
    <lineage>
        <taxon>Eukaryota</taxon>
        <taxon>Fungi</taxon>
        <taxon>Fungi incertae sedis</taxon>
        <taxon>Mucoromycota</taxon>
        <taxon>Mucoromycotina</taxon>
        <taxon>Umbelopsidomycetes</taxon>
        <taxon>Umbelopsidales</taxon>
        <taxon>Umbelopsidaceae</taxon>
        <taxon>Umbelopsis</taxon>
    </lineage>
</organism>
<keyword evidence="6" id="KW-0479">Metal-binding</keyword>
<evidence type="ECO:0000313" key="14">
    <source>
        <dbReference type="EMBL" id="KAG2171812.1"/>
    </source>
</evidence>
<keyword evidence="4" id="KW-0963">Cytoplasm</keyword>
<feature type="region of interest" description="Disordered" evidence="12">
    <location>
        <begin position="37"/>
        <end position="73"/>
    </location>
</feature>
<keyword evidence="15" id="KW-1185">Reference proteome</keyword>
<reference evidence="14" key="1">
    <citation type="submission" date="2020-12" db="EMBL/GenBank/DDBJ databases">
        <title>Metabolic potential, ecology and presence of endohyphal bacteria is reflected in genomic diversity of Mucoromycotina.</title>
        <authorList>
            <person name="Muszewska A."/>
            <person name="Okrasinska A."/>
            <person name="Steczkiewicz K."/>
            <person name="Drgas O."/>
            <person name="Orlowska M."/>
            <person name="Perlinska-Lenart U."/>
            <person name="Aleksandrzak-Piekarczyk T."/>
            <person name="Szatraj K."/>
            <person name="Zielenkiewicz U."/>
            <person name="Pilsyk S."/>
            <person name="Malc E."/>
            <person name="Mieczkowski P."/>
            <person name="Kruszewska J.S."/>
            <person name="Biernat P."/>
            <person name="Pawlowska J."/>
        </authorList>
    </citation>
    <scope>NUCLEOTIDE SEQUENCE</scope>
    <source>
        <strain evidence="14">WA0000067209</strain>
    </source>
</reference>
<dbReference type="GO" id="GO:0070761">
    <property type="term" value="C:pre-snoRNP complex"/>
    <property type="evidence" value="ECO:0007669"/>
    <property type="project" value="TreeGrafter"/>
</dbReference>
<proteinExistence type="predicted"/>
<dbReference type="Pfam" id="PF04438">
    <property type="entry name" value="zf-HIT"/>
    <property type="match status" value="1"/>
</dbReference>
<accession>A0A8H7PDC8</accession>
<dbReference type="GO" id="GO:0000463">
    <property type="term" value="P:maturation of LSU-rRNA from tricistronic rRNA transcript (SSU-rRNA, 5.8S rRNA, LSU-rRNA)"/>
    <property type="evidence" value="ECO:0007669"/>
    <property type="project" value="TreeGrafter"/>
</dbReference>
<evidence type="ECO:0000256" key="2">
    <source>
        <dbReference type="ARBA" id="ARBA00004496"/>
    </source>
</evidence>
<evidence type="ECO:0000256" key="9">
    <source>
        <dbReference type="ARBA" id="ARBA00023242"/>
    </source>
</evidence>
<evidence type="ECO:0000256" key="11">
    <source>
        <dbReference type="PROSITE-ProRule" id="PRU00453"/>
    </source>
</evidence>
<dbReference type="GO" id="GO:0005634">
    <property type="term" value="C:nucleus"/>
    <property type="evidence" value="ECO:0007669"/>
    <property type="project" value="UniProtKB-SubCell"/>
</dbReference>
<evidence type="ECO:0000259" key="13">
    <source>
        <dbReference type="PROSITE" id="PS51083"/>
    </source>
</evidence>
<dbReference type="GO" id="GO:0000492">
    <property type="term" value="P:box C/D snoRNP assembly"/>
    <property type="evidence" value="ECO:0007669"/>
    <property type="project" value="TreeGrafter"/>
</dbReference>
<keyword evidence="9" id="KW-0539">Nucleus</keyword>
<dbReference type="Proteomes" id="UP000654370">
    <property type="component" value="Unassembled WGS sequence"/>
</dbReference>
<dbReference type="SUPFAM" id="SSF144232">
    <property type="entry name" value="HIT/MYND zinc finger-like"/>
    <property type="match status" value="1"/>
</dbReference>
<dbReference type="Pfam" id="PF21373">
    <property type="entry name" value="ZNHIT3_C"/>
    <property type="match status" value="1"/>
</dbReference>
<dbReference type="PANTHER" id="PTHR13483:SF11">
    <property type="entry name" value="ZINC FINGER HIT DOMAIN-CONTAINING PROTEIN 3"/>
    <property type="match status" value="1"/>
</dbReference>
<evidence type="ECO:0000256" key="12">
    <source>
        <dbReference type="SAM" id="MobiDB-lite"/>
    </source>
</evidence>
<sequence length="145" mass="15939">MVAAQCQVCEATVSKYKCPTCTIPYCSLACYKKHKETPCQKPTVSGNAETSAPVQEKASKRDTKTTGDDDDQQLTVEQLQSLGQSEALREYLMYPQIRKLLSAIDSADNPAKALDEARRNDPVFNEALDEMLQAVTGQKPGAKHD</sequence>